<comment type="caution">
    <text evidence="2">The sequence shown here is derived from an EMBL/GenBank/DDBJ whole genome shotgun (WGS) entry which is preliminary data.</text>
</comment>
<dbReference type="Pfam" id="PF01909">
    <property type="entry name" value="NTP_transf_2"/>
    <property type="match status" value="1"/>
</dbReference>
<dbReference type="PANTHER" id="PTHR43852">
    <property type="entry name" value="NUCLEOTIDYLTRANSFERASE"/>
    <property type="match status" value="1"/>
</dbReference>
<dbReference type="CDD" id="cd05403">
    <property type="entry name" value="NT_KNTase_like"/>
    <property type="match status" value="1"/>
</dbReference>
<reference evidence="2 3" key="1">
    <citation type="submission" date="2024-01" db="EMBL/GenBank/DDBJ databases">
        <title>Genomic insights into the taxonomy and metabolism of the cyanobacterium Pannus brasiliensis CCIBt3594.</title>
        <authorList>
            <person name="Machado M."/>
            <person name="Botero N.B."/>
            <person name="Andreote A.P.D."/>
            <person name="Feitosa A.M.T."/>
            <person name="Popin R."/>
            <person name="Sivonen K."/>
            <person name="Fiore M.F."/>
        </authorList>
    </citation>
    <scope>NUCLEOTIDE SEQUENCE [LARGE SCALE GENOMIC DNA]</scope>
    <source>
        <strain evidence="2 3">CCIBt3594</strain>
    </source>
</reference>
<evidence type="ECO:0000313" key="3">
    <source>
        <dbReference type="Proteomes" id="UP001328733"/>
    </source>
</evidence>
<dbReference type="InterPro" id="IPR052930">
    <property type="entry name" value="TA_antitoxin_MntA"/>
</dbReference>
<dbReference type="PANTHER" id="PTHR43852:SF2">
    <property type="entry name" value="PROTEIN ADENYLYLTRANSFERASE MNTA"/>
    <property type="match status" value="1"/>
</dbReference>
<proteinExistence type="predicted"/>
<dbReference type="AlphaFoldDB" id="A0AAW9QSU4"/>
<dbReference type="InterPro" id="IPR043519">
    <property type="entry name" value="NT_sf"/>
</dbReference>
<feature type="domain" description="Polymerase nucleotidyl transferase" evidence="1">
    <location>
        <begin position="15"/>
        <end position="100"/>
    </location>
</feature>
<dbReference type="InterPro" id="IPR002934">
    <property type="entry name" value="Polymerase_NTP_transf_dom"/>
</dbReference>
<organism evidence="2 3">
    <name type="scientific">Pannus brasiliensis CCIBt3594</name>
    <dbReference type="NCBI Taxonomy" id="1427578"/>
    <lineage>
        <taxon>Bacteria</taxon>
        <taxon>Bacillati</taxon>
        <taxon>Cyanobacteriota</taxon>
        <taxon>Cyanophyceae</taxon>
        <taxon>Oscillatoriophycideae</taxon>
        <taxon>Chroococcales</taxon>
        <taxon>Microcystaceae</taxon>
        <taxon>Pannus</taxon>
    </lineage>
</organism>
<accession>A0AAW9QSU4</accession>
<keyword evidence="3" id="KW-1185">Reference proteome</keyword>
<gene>
    <name evidence="2" type="ORF">V0288_07945</name>
</gene>
<evidence type="ECO:0000313" key="2">
    <source>
        <dbReference type="EMBL" id="MEG3437047.1"/>
    </source>
</evidence>
<protein>
    <submittedName>
        <fullName evidence="2">Nucleotidyltransferase family protein</fullName>
    </submittedName>
</protein>
<dbReference type="Proteomes" id="UP001328733">
    <property type="component" value="Unassembled WGS sequence"/>
</dbReference>
<dbReference type="SUPFAM" id="SSF81301">
    <property type="entry name" value="Nucleotidyltransferase"/>
    <property type="match status" value="1"/>
</dbReference>
<evidence type="ECO:0000259" key="1">
    <source>
        <dbReference type="Pfam" id="PF01909"/>
    </source>
</evidence>
<sequence>MTITSIELPMDEIAEFCDRWQITEFALFGSVLRDDFRPDSDVDVLVTFSPNARRGLTETFQMRDELEGMFDRKVDLIVKAALDRSENWLRRKNILESAKIIYESRSRIPH</sequence>
<dbReference type="GO" id="GO:0016779">
    <property type="term" value="F:nucleotidyltransferase activity"/>
    <property type="evidence" value="ECO:0007669"/>
    <property type="project" value="InterPro"/>
</dbReference>
<dbReference type="Gene3D" id="3.30.460.10">
    <property type="entry name" value="Beta Polymerase, domain 2"/>
    <property type="match status" value="1"/>
</dbReference>
<dbReference type="EMBL" id="JBAFSM010000012">
    <property type="protein sequence ID" value="MEG3437047.1"/>
    <property type="molecule type" value="Genomic_DNA"/>
</dbReference>
<name>A0AAW9QSU4_9CHRO</name>